<proteinExistence type="predicted"/>
<evidence type="ECO:0000259" key="3">
    <source>
        <dbReference type="Pfam" id="PF03551"/>
    </source>
</evidence>
<dbReference type="InterPro" id="IPR052509">
    <property type="entry name" value="Metal_resp_DNA-bind_regulator"/>
</dbReference>
<dbReference type="Proteomes" id="UP001501475">
    <property type="component" value="Unassembled WGS sequence"/>
</dbReference>
<dbReference type="PANTHER" id="PTHR33169">
    <property type="entry name" value="PADR-FAMILY TRANSCRIPTIONAL REGULATOR"/>
    <property type="match status" value="1"/>
</dbReference>
<keyword evidence="5" id="KW-1185">Reference proteome</keyword>
<dbReference type="Gene3D" id="1.10.10.10">
    <property type="entry name" value="Winged helix-like DNA-binding domain superfamily/Winged helix DNA-binding domain"/>
    <property type="match status" value="1"/>
</dbReference>
<dbReference type="EMBL" id="BAAAPN010000001">
    <property type="protein sequence ID" value="GAA1743514.1"/>
    <property type="molecule type" value="Genomic_DNA"/>
</dbReference>
<dbReference type="RefSeq" id="WP_344060378.1">
    <property type="nucleotide sequence ID" value="NZ_BAAAPN010000001.1"/>
</dbReference>
<comment type="caution">
    <text evidence="4">The sequence shown here is derived from an EMBL/GenBank/DDBJ whole genome shotgun (WGS) entry which is preliminary data.</text>
</comment>
<evidence type="ECO:0000313" key="4">
    <source>
        <dbReference type="EMBL" id="GAA1743514.1"/>
    </source>
</evidence>
<gene>
    <name evidence="4" type="ORF">GCM10009810_00400</name>
</gene>
<accession>A0ABN2JYA6</accession>
<protein>
    <submittedName>
        <fullName evidence="4">PadR family transcriptional regulator</fullName>
    </submittedName>
</protein>
<dbReference type="InterPro" id="IPR036390">
    <property type="entry name" value="WH_DNA-bd_sf"/>
</dbReference>
<feature type="domain" description="Transcription regulator PadR N-terminal" evidence="3">
    <location>
        <begin position="13"/>
        <end position="88"/>
    </location>
</feature>
<evidence type="ECO:0000256" key="2">
    <source>
        <dbReference type="SAM" id="MobiDB-lite"/>
    </source>
</evidence>
<evidence type="ECO:0000256" key="1">
    <source>
        <dbReference type="SAM" id="Coils"/>
    </source>
</evidence>
<dbReference type="SUPFAM" id="SSF46785">
    <property type="entry name" value="Winged helix' DNA-binding domain"/>
    <property type="match status" value="1"/>
</dbReference>
<feature type="coiled-coil region" evidence="1">
    <location>
        <begin position="114"/>
        <end position="148"/>
    </location>
</feature>
<evidence type="ECO:0000313" key="5">
    <source>
        <dbReference type="Proteomes" id="UP001501475"/>
    </source>
</evidence>
<dbReference type="InterPro" id="IPR036388">
    <property type="entry name" value="WH-like_DNA-bd_sf"/>
</dbReference>
<dbReference type="PANTHER" id="PTHR33169:SF26">
    <property type="entry name" value="CONSERVED PROTEIN"/>
    <property type="match status" value="1"/>
</dbReference>
<keyword evidence="1" id="KW-0175">Coiled coil</keyword>
<name>A0ABN2JYA6_9MICO</name>
<sequence length="203" mass="22813">MTTRRQLLLEFAVLGLLHEGPQHGYELRKRLNLALGPFRALSFGTLYPALRALVAHGYLSESADPASAPASRRPRITYELTDAGRTRFGALTARVDPDAYDDEGFELRVAFFGRTESTARLRILEGRRARLEERLAALRATNRERTTRDSWSIAVTRHTEEQIERDLRWLGDLITAERGAPARPGTLTDPNHPAFTPPGRLGR</sequence>
<feature type="region of interest" description="Disordered" evidence="2">
    <location>
        <begin position="179"/>
        <end position="203"/>
    </location>
</feature>
<reference evidence="4 5" key="1">
    <citation type="journal article" date="2019" name="Int. J. Syst. Evol. Microbiol.">
        <title>The Global Catalogue of Microorganisms (GCM) 10K type strain sequencing project: providing services to taxonomists for standard genome sequencing and annotation.</title>
        <authorList>
            <consortium name="The Broad Institute Genomics Platform"/>
            <consortium name="The Broad Institute Genome Sequencing Center for Infectious Disease"/>
            <person name="Wu L."/>
            <person name="Ma J."/>
        </authorList>
    </citation>
    <scope>NUCLEOTIDE SEQUENCE [LARGE SCALE GENOMIC DNA]</scope>
    <source>
        <strain evidence="4 5">JCM 15591</strain>
    </source>
</reference>
<dbReference type="InterPro" id="IPR005149">
    <property type="entry name" value="Tscrpt_reg_PadR_N"/>
</dbReference>
<dbReference type="Pfam" id="PF03551">
    <property type="entry name" value="PadR"/>
    <property type="match status" value="1"/>
</dbReference>
<organism evidence="4 5">
    <name type="scientific">Nostocoides vanveenii</name>
    <dbReference type="NCBI Taxonomy" id="330835"/>
    <lineage>
        <taxon>Bacteria</taxon>
        <taxon>Bacillati</taxon>
        <taxon>Actinomycetota</taxon>
        <taxon>Actinomycetes</taxon>
        <taxon>Micrococcales</taxon>
        <taxon>Intrasporangiaceae</taxon>
        <taxon>Nostocoides</taxon>
    </lineage>
</organism>